<dbReference type="Gene3D" id="3.40.50.150">
    <property type="entry name" value="Vaccinia Virus protein VP39"/>
    <property type="match status" value="1"/>
</dbReference>
<dbReference type="PANTHER" id="PTHR43542:SF1">
    <property type="entry name" value="METHYLTRANSFERASE"/>
    <property type="match status" value="1"/>
</dbReference>
<dbReference type="PATRIC" id="fig|743966.3.peg.127"/>
<protein>
    <submittedName>
        <fullName evidence="3">Methyltransferase</fullName>
    </submittedName>
</protein>
<accession>W5USQ5</accession>
<proteinExistence type="predicted"/>
<name>W5USQ5_9BACT</name>
<evidence type="ECO:0000256" key="1">
    <source>
        <dbReference type="ARBA" id="ARBA00022603"/>
    </source>
</evidence>
<keyword evidence="2 3" id="KW-0808">Transferase</keyword>
<dbReference type="OrthoDB" id="9803017at2"/>
<reference evidence="3 4" key="1">
    <citation type="journal article" date="2014" name="Genome Announc.">
        <title>Complete Genome Sequence of Mycoplasma bovoculi Strain M165/69T (ATCC 29104).</title>
        <authorList>
            <person name="Calcutt M.J."/>
            <person name="Foecking M.F."/>
        </authorList>
    </citation>
    <scope>NUCLEOTIDE SEQUENCE [LARGE SCALE GENOMIC DNA]</scope>
    <source>
        <strain evidence="3">M165/69</strain>
    </source>
</reference>
<dbReference type="GO" id="GO:0031167">
    <property type="term" value="P:rRNA methylation"/>
    <property type="evidence" value="ECO:0007669"/>
    <property type="project" value="InterPro"/>
</dbReference>
<gene>
    <name evidence="3" type="ORF">MYB_00645</name>
</gene>
<evidence type="ECO:0000313" key="3">
    <source>
        <dbReference type="EMBL" id="AHH45141.1"/>
    </source>
</evidence>
<dbReference type="STRING" id="743966.MYB_00645"/>
<dbReference type="Pfam" id="PF03602">
    <property type="entry name" value="Cons_hypoth95"/>
    <property type="match status" value="1"/>
</dbReference>
<dbReference type="SUPFAM" id="SSF53335">
    <property type="entry name" value="S-adenosyl-L-methionine-dependent methyltransferases"/>
    <property type="match status" value="1"/>
</dbReference>
<keyword evidence="4" id="KW-1185">Reference proteome</keyword>
<organism evidence="3 4">
    <name type="scientific">Mesomycoplasma bovoculi M165/69</name>
    <dbReference type="NCBI Taxonomy" id="743966"/>
    <lineage>
        <taxon>Bacteria</taxon>
        <taxon>Bacillati</taxon>
        <taxon>Mycoplasmatota</taxon>
        <taxon>Mycoplasmoidales</taxon>
        <taxon>Metamycoplasmataceae</taxon>
        <taxon>Mesomycoplasma</taxon>
    </lineage>
</organism>
<dbReference type="HOGENOM" id="CLU_075826_0_2_14"/>
<dbReference type="PANTHER" id="PTHR43542">
    <property type="entry name" value="METHYLTRANSFERASE"/>
    <property type="match status" value="1"/>
</dbReference>
<dbReference type="PIRSF" id="PIRSF004553">
    <property type="entry name" value="CHP00095"/>
    <property type="match status" value="1"/>
</dbReference>
<evidence type="ECO:0000256" key="2">
    <source>
        <dbReference type="ARBA" id="ARBA00022679"/>
    </source>
</evidence>
<dbReference type="CDD" id="cd02440">
    <property type="entry name" value="AdoMet_MTases"/>
    <property type="match status" value="1"/>
</dbReference>
<dbReference type="NCBIfam" id="TIGR00095">
    <property type="entry name" value="16S rRNA (guanine(966)-N(2))-methyltransferase RsmD"/>
    <property type="match status" value="1"/>
</dbReference>
<dbReference type="InterPro" id="IPR029063">
    <property type="entry name" value="SAM-dependent_MTases_sf"/>
</dbReference>
<dbReference type="KEGG" id="mbc:MYB_00645"/>
<keyword evidence="1 3" id="KW-0489">Methyltransferase</keyword>
<dbReference type="RefSeq" id="WP_022934939.1">
    <property type="nucleotide sequence ID" value="NZ_CP007154.1"/>
</dbReference>
<dbReference type="GO" id="GO:0008168">
    <property type="term" value="F:methyltransferase activity"/>
    <property type="evidence" value="ECO:0007669"/>
    <property type="project" value="UniProtKB-KW"/>
</dbReference>
<sequence>MIRIISGKYRRAQIKNPDFEIVRPMSDRIREAIFASLQFFLVGKKVLDLFAGTGAIGIEAVSRGASQVLASELNKSVFNNIVEVVEKYKIEDYQVFNRSAVDLLFFVKGQKFDIIFLDPPHKNEQITKECFAHISKLELLSNDGFLIYKTNLGSKLIPLEEGGFKIAKLKKYGPNTVFFLQNNNGVISE</sequence>
<evidence type="ECO:0000313" key="4">
    <source>
        <dbReference type="Proteomes" id="UP000019229"/>
    </source>
</evidence>
<dbReference type="InterPro" id="IPR004398">
    <property type="entry name" value="RNA_MeTrfase_RsmD"/>
</dbReference>
<dbReference type="eggNOG" id="COG0742">
    <property type="taxonomic scope" value="Bacteria"/>
</dbReference>
<dbReference type="AlphaFoldDB" id="W5USQ5"/>
<dbReference type="Proteomes" id="UP000019229">
    <property type="component" value="Chromosome"/>
</dbReference>
<dbReference type="EMBL" id="CP007154">
    <property type="protein sequence ID" value="AHH45141.1"/>
    <property type="molecule type" value="Genomic_DNA"/>
</dbReference>